<feature type="region of interest" description="Disordered" evidence="1">
    <location>
        <begin position="40"/>
        <end position="73"/>
    </location>
</feature>
<dbReference type="RefSeq" id="WP_311702481.1">
    <property type="nucleotide sequence ID" value="NZ_JAVREL010000001.1"/>
</dbReference>
<feature type="region of interest" description="Disordered" evidence="1">
    <location>
        <begin position="106"/>
        <end position="151"/>
    </location>
</feature>
<sequence length="151" mass="16225">MDPAIATVAATAATTLVAAMTTETWEQTKRAFARLLGAGRDDEGTDAEEELEQARATVQAAREHGDSSAEDEVRENWEVRLRDLLAERREADAQIRALLAAVRSPASTVYNQNVRSGGAGAQGPGASVTVNHHHTYGSPPSRDPEEESDRT</sequence>
<evidence type="ECO:0000313" key="3">
    <source>
        <dbReference type="Proteomes" id="UP001183246"/>
    </source>
</evidence>
<gene>
    <name evidence="2" type="ORF">RM590_01650</name>
</gene>
<dbReference type="EMBL" id="JAVREL010000001">
    <property type="protein sequence ID" value="MDT0341363.1"/>
    <property type="molecule type" value="Genomic_DNA"/>
</dbReference>
<name>A0ABU2MKC6_9ACTN</name>
<reference evidence="3" key="1">
    <citation type="submission" date="2023-07" db="EMBL/GenBank/DDBJ databases">
        <title>30 novel species of actinomycetes from the DSMZ collection.</title>
        <authorList>
            <person name="Nouioui I."/>
        </authorList>
    </citation>
    <scope>NUCLEOTIDE SEQUENCE [LARGE SCALE GENOMIC DNA]</scope>
    <source>
        <strain evidence="3">DSM 44938</strain>
    </source>
</reference>
<accession>A0ABU2MKC6</accession>
<feature type="compositionally biased region" description="Polar residues" evidence="1">
    <location>
        <begin position="106"/>
        <end position="115"/>
    </location>
</feature>
<protein>
    <submittedName>
        <fullName evidence="2">Uncharacterized protein</fullName>
    </submittedName>
</protein>
<evidence type="ECO:0000313" key="2">
    <source>
        <dbReference type="EMBL" id="MDT0341363.1"/>
    </source>
</evidence>
<organism evidence="2 3">
    <name type="scientific">Streptomyces litchfieldiae</name>
    <dbReference type="NCBI Taxonomy" id="3075543"/>
    <lineage>
        <taxon>Bacteria</taxon>
        <taxon>Bacillati</taxon>
        <taxon>Actinomycetota</taxon>
        <taxon>Actinomycetes</taxon>
        <taxon>Kitasatosporales</taxon>
        <taxon>Streptomycetaceae</taxon>
        <taxon>Streptomyces</taxon>
    </lineage>
</organism>
<evidence type="ECO:0000256" key="1">
    <source>
        <dbReference type="SAM" id="MobiDB-lite"/>
    </source>
</evidence>
<dbReference type="Proteomes" id="UP001183246">
    <property type="component" value="Unassembled WGS sequence"/>
</dbReference>
<proteinExistence type="predicted"/>
<keyword evidence="3" id="KW-1185">Reference proteome</keyword>
<comment type="caution">
    <text evidence="2">The sequence shown here is derived from an EMBL/GenBank/DDBJ whole genome shotgun (WGS) entry which is preliminary data.</text>
</comment>